<accession>A0A143BK45</accession>
<keyword evidence="1" id="KW-0249">Electron transport</keyword>
<dbReference type="Proteomes" id="UP000076404">
    <property type="component" value="Chromosome"/>
</dbReference>
<dbReference type="PANTHER" id="PTHR21294">
    <property type="entry name" value="ELECTRON TRANSFER FLAVOPROTEIN BETA-SUBUNIT"/>
    <property type="match status" value="1"/>
</dbReference>
<evidence type="ECO:0000313" key="3">
    <source>
        <dbReference type="EMBL" id="AMW05398.1"/>
    </source>
</evidence>
<keyword evidence="1" id="KW-0813">Transport</keyword>
<evidence type="ECO:0000256" key="1">
    <source>
        <dbReference type="ARBA" id="ARBA00022982"/>
    </source>
</evidence>
<dbReference type="EMBL" id="CP011454">
    <property type="protein sequence ID" value="AMW05398.1"/>
    <property type="molecule type" value="Genomic_DNA"/>
</dbReference>
<organism evidence="3 4">
    <name type="scientific">Gemmatimonas phototrophica</name>
    <dbReference type="NCBI Taxonomy" id="1379270"/>
    <lineage>
        <taxon>Bacteria</taxon>
        <taxon>Pseudomonadati</taxon>
        <taxon>Gemmatimonadota</taxon>
        <taxon>Gemmatimonadia</taxon>
        <taxon>Gemmatimonadales</taxon>
        <taxon>Gemmatimonadaceae</taxon>
        <taxon>Gemmatimonas</taxon>
    </lineage>
</organism>
<dbReference type="SMART" id="SM00893">
    <property type="entry name" value="ETF"/>
    <property type="match status" value="1"/>
</dbReference>
<proteinExistence type="predicted"/>
<dbReference type="Gene3D" id="3.40.50.620">
    <property type="entry name" value="HUPs"/>
    <property type="match status" value="1"/>
</dbReference>
<gene>
    <name evidence="3" type="ORF">GEMMAAP_12465</name>
</gene>
<dbReference type="GO" id="GO:0009055">
    <property type="term" value="F:electron transfer activity"/>
    <property type="evidence" value="ECO:0007669"/>
    <property type="project" value="InterPro"/>
</dbReference>
<dbReference type="SUPFAM" id="SSF52402">
    <property type="entry name" value="Adenine nucleotide alpha hydrolases-like"/>
    <property type="match status" value="1"/>
</dbReference>
<dbReference type="InterPro" id="IPR014729">
    <property type="entry name" value="Rossmann-like_a/b/a_fold"/>
</dbReference>
<evidence type="ECO:0000259" key="2">
    <source>
        <dbReference type="SMART" id="SM00893"/>
    </source>
</evidence>
<feature type="domain" description="Electron transfer flavoprotein alpha/beta-subunit N-terminal" evidence="2">
    <location>
        <begin position="23"/>
        <end position="213"/>
    </location>
</feature>
<dbReference type="PIRSF" id="PIRSF000090">
    <property type="entry name" value="Beta-ETF"/>
    <property type="match status" value="1"/>
</dbReference>
<dbReference type="AlphaFoldDB" id="A0A143BK45"/>
<reference evidence="3 4" key="1">
    <citation type="journal article" date="2014" name="Proc. Natl. Acad. Sci. U.S.A.">
        <title>Functional type 2 photosynthetic reaction centers found in the rare bacterial phylum Gemmatimonadetes.</title>
        <authorList>
            <person name="Zeng Y."/>
            <person name="Feng F."/>
            <person name="Medova H."/>
            <person name="Dean J."/>
            <person name="Koblizek M."/>
        </authorList>
    </citation>
    <scope>NUCLEOTIDE SEQUENCE [LARGE SCALE GENOMIC DNA]</scope>
    <source>
        <strain evidence="3 4">AP64</strain>
    </source>
</reference>
<dbReference type="InterPro" id="IPR014730">
    <property type="entry name" value="ETF_a/b_N"/>
</dbReference>
<dbReference type="InterPro" id="IPR033948">
    <property type="entry name" value="ETF_beta_N"/>
</dbReference>
<dbReference type="eggNOG" id="COG2086">
    <property type="taxonomic scope" value="Bacteria"/>
</dbReference>
<dbReference type="CDD" id="cd01714">
    <property type="entry name" value="ETF_beta"/>
    <property type="match status" value="1"/>
</dbReference>
<reference evidence="3 4" key="2">
    <citation type="journal article" date="2016" name="Environ. Microbiol. Rep.">
        <title>Metagenomic evidence for the presence of phototrophic Gemmatimonadetes bacteria in diverse environments.</title>
        <authorList>
            <person name="Zeng Y."/>
            <person name="Baumbach J."/>
            <person name="Barbosa E.G."/>
            <person name="Azevedo V."/>
            <person name="Zhang C."/>
            <person name="Koblizek M."/>
        </authorList>
    </citation>
    <scope>NUCLEOTIDE SEQUENCE [LARGE SCALE GENOMIC DNA]</scope>
    <source>
        <strain evidence="3 4">AP64</strain>
    </source>
</reference>
<name>A0A143BK45_9BACT</name>
<dbReference type="Pfam" id="PF01012">
    <property type="entry name" value="ETF"/>
    <property type="match status" value="1"/>
</dbReference>
<protein>
    <recommendedName>
        <fullName evidence="2">Electron transfer flavoprotein alpha/beta-subunit N-terminal domain-containing protein</fullName>
    </recommendedName>
</protein>
<sequence length="251" mass="26633">MKIAVCIKRVPVMETKFAIAADGTRVDEAGLKYDVNDFDLWAIEAGLQLKEKNGNAGEVVAICLGPDTAQEQIRKALAMGADRGVLLQAPTVPADGLAIARALAAELKDGGYDLVLFGRIAIDSMNQMTGPMVAELLDLPCVTNVFKLEIAGGTGRAERALEGASEVMEFPLPAVLTIDDGLNKERLPSLKGIMAAKKKPLDVKPAQLGELKVAVTKMVLPPERAAGRILGDNADAVPELVRLLQTEAKVL</sequence>
<dbReference type="KEGG" id="gph:GEMMAAP_12465"/>
<keyword evidence="4" id="KW-1185">Reference proteome</keyword>
<evidence type="ECO:0000313" key="4">
    <source>
        <dbReference type="Proteomes" id="UP000076404"/>
    </source>
</evidence>
<dbReference type="STRING" id="1379270.GEMMAAP_12465"/>
<dbReference type="InterPro" id="IPR012255">
    <property type="entry name" value="ETF_b"/>
</dbReference>